<protein>
    <submittedName>
        <fullName evidence="1">Sensor histidine kinase</fullName>
    </submittedName>
</protein>
<feature type="non-terminal residue" evidence="1">
    <location>
        <position position="92"/>
    </location>
</feature>
<dbReference type="Proteomes" id="UP001597045">
    <property type="component" value="Unassembled WGS sequence"/>
</dbReference>
<sequence length="92" mass="9963">MKAWRRTSLGTRLALAIGVLALVVFAVVGTVLVTSSKRYLERQFDTQIAKNQDSWKAKGYAQQPPGWYSVAFTVKGGQATQIHGGTPPDDVG</sequence>
<keyword evidence="2" id="KW-1185">Reference proteome</keyword>
<accession>A0ABW3MMJ0</accession>
<reference evidence="2" key="1">
    <citation type="journal article" date="2019" name="Int. J. Syst. Evol. Microbiol.">
        <title>The Global Catalogue of Microorganisms (GCM) 10K type strain sequencing project: providing services to taxonomists for standard genome sequencing and annotation.</title>
        <authorList>
            <consortium name="The Broad Institute Genomics Platform"/>
            <consortium name="The Broad Institute Genome Sequencing Center for Infectious Disease"/>
            <person name="Wu L."/>
            <person name="Ma J."/>
        </authorList>
    </citation>
    <scope>NUCLEOTIDE SEQUENCE [LARGE SCALE GENOMIC DNA]</scope>
    <source>
        <strain evidence="2">JCM 31486</strain>
    </source>
</reference>
<evidence type="ECO:0000313" key="2">
    <source>
        <dbReference type="Proteomes" id="UP001597045"/>
    </source>
</evidence>
<comment type="caution">
    <text evidence="1">The sequence shown here is derived from an EMBL/GenBank/DDBJ whole genome shotgun (WGS) entry which is preliminary data.</text>
</comment>
<dbReference type="GO" id="GO:0016301">
    <property type="term" value="F:kinase activity"/>
    <property type="evidence" value="ECO:0007669"/>
    <property type="project" value="UniProtKB-KW"/>
</dbReference>
<dbReference type="EMBL" id="JBHTIS010003778">
    <property type="protein sequence ID" value="MFD1051671.1"/>
    <property type="molecule type" value="Genomic_DNA"/>
</dbReference>
<evidence type="ECO:0000313" key="1">
    <source>
        <dbReference type="EMBL" id="MFD1051671.1"/>
    </source>
</evidence>
<keyword evidence="1" id="KW-0808">Transferase</keyword>
<name>A0ABW3MMJ0_9PSEU</name>
<proteinExistence type="predicted"/>
<organism evidence="1 2">
    <name type="scientific">Kibdelosporangium lantanae</name>
    <dbReference type="NCBI Taxonomy" id="1497396"/>
    <lineage>
        <taxon>Bacteria</taxon>
        <taxon>Bacillati</taxon>
        <taxon>Actinomycetota</taxon>
        <taxon>Actinomycetes</taxon>
        <taxon>Pseudonocardiales</taxon>
        <taxon>Pseudonocardiaceae</taxon>
        <taxon>Kibdelosporangium</taxon>
    </lineage>
</organism>
<keyword evidence="1" id="KW-0418">Kinase</keyword>
<gene>
    <name evidence="1" type="ORF">ACFQ1S_42025</name>
</gene>